<evidence type="ECO:0000259" key="1">
    <source>
        <dbReference type="Pfam" id="PF10005"/>
    </source>
</evidence>
<dbReference type="InterPro" id="IPR031321">
    <property type="entry name" value="UCP012641"/>
</dbReference>
<proteinExistence type="predicted"/>
<evidence type="ECO:0000313" key="2">
    <source>
        <dbReference type="EMBL" id="GGC66754.1"/>
    </source>
</evidence>
<name>A0A916UAN9_9HYPH</name>
<dbReference type="RefSeq" id="WP_188609646.1">
    <property type="nucleotide sequence ID" value="NZ_BMGG01000004.1"/>
</dbReference>
<dbReference type="EMBL" id="BMGG01000004">
    <property type="protein sequence ID" value="GGC66754.1"/>
    <property type="molecule type" value="Genomic_DNA"/>
</dbReference>
<protein>
    <recommendedName>
        <fullName evidence="1">Zinc-ribbon domain-containing protein</fullName>
    </recommendedName>
</protein>
<comment type="caution">
    <text evidence="2">The sequence shown here is derived from an EMBL/GenBank/DDBJ whole genome shotgun (WGS) entry which is preliminary data.</text>
</comment>
<dbReference type="PIRSF" id="PIRSF012641">
    <property type="entry name" value="UCP012641"/>
    <property type="match status" value="1"/>
</dbReference>
<accession>A0A916UAN9</accession>
<dbReference type="AlphaFoldDB" id="A0A916UAN9"/>
<reference evidence="2" key="2">
    <citation type="submission" date="2020-09" db="EMBL/GenBank/DDBJ databases">
        <authorList>
            <person name="Sun Q."/>
            <person name="Zhou Y."/>
        </authorList>
    </citation>
    <scope>NUCLEOTIDE SEQUENCE</scope>
    <source>
        <strain evidence="2">CGMCC 1.12919</strain>
    </source>
</reference>
<reference evidence="2" key="1">
    <citation type="journal article" date="2014" name="Int. J. Syst. Evol. Microbiol.">
        <title>Complete genome sequence of Corynebacterium casei LMG S-19264T (=DSM 44701T), isolated from a smear-ripened cheese.</title>
        <authorList>
            <consortium name="US DOE Joint Genome Institute (JGI-PGF)"/>
            <person name="Walter F."/>
            <person name="Albersmeier A."/>
            <person name="Kalinowski J."/>
            <person name="Ruckert C."/>
        </authorList>
    </citation>
    <scope>NUCLEOTIDE SEQUENCE</scope>
    <source>
        <strain evidence="2">CGMCC 1.12919</strain>
    </source>
</reference>
<dbReference type="Proteomes" id="UP000637002">
    <property type="component" value="Unassembled WGS sequence"/>
</dbReference>
<feature type="domain" description="Zinc-ribbon" evidence="1">
    <location>
        <begin position="3"/>
        <end position="93"/>
    </location>
</feature>
<dbReference type="Pfam" id="PF15887">
    <property type="entry name" value="Peptidase_Mx"/>
    <property type="match status" value="1"/>
</dbReference>
<dbReference type="InterPro" id="IPR011201">
    <property type="entry name" value="Zinc-ribbon_6_bact"/>
</dbReference>
<evidence type="ECO:0000313" key="3">
    <source>
        <dbReference type="Proteomes" id="UP000637002"/>
    </source>
</evidence>
<keyword evidence="3" id="KW-1185">Reference proteome</keyword>
<gene>
    <name evidence="2" type="ORF">GCM10010994_26670</name>
</gene>
<sequence length="381" mass="42508">MKLFQCQHCGQPLYFENSACESCGRSLGYVAALGELSALEPTGQSWAALAEPSRPYRFCANAVHASCNWLVPADGADDYCTACRHNRTIPDLSGAINLERWRRIEIAKHRLFYTLLRLGLPLRTRAESAEGLAFDFLADPSEPSLPTILTGHDKGLITINLAEADDVERERRRHDMGEAYRTLLGHFRHEVGHYFWDRLVADGGSLAPFREVFGDERDDYGEALKRHYASGAPADWRERFVTPYASSHPWEDFAETWAHYLHIVDTLETAGAFGLKVKPSVPSAPDLMASVDFDPHEAIDMERLIAAWLPLTFAVNSLNRSMGQPDLYPFVLSPAVIVKVSFVHDIVHQVTGRAVAQRTGSEALKAVIAGLRNHYAAPPRR</sequence>
<organism evidence="2 3">
    <name type="scientific">Chelatococcus reniformis</name>
    <dbReference type="NCBI Taxonomy" id="1494448"/>
    <lineage>
        <taxon>Bacteria</taxon>
        <taxon>Pseudomonadati</taxon>
        <taxon>Pseudomonadota</taxon>
        <taxon>Alphaproteobacteria</taxon>
        <taxon>Hyphomicrobiales</taxon>
        <taxon>Chelatococcaceae</taxon>
        <taxon>Chelatococcus</taxon>
    </lineage>
</organism>
<dbReference type="Pfam" id="PF10005">
    <property type="entry name" value="Zn_ribbon_DZR_6"/>
    <property type="match status" value="1"/>
</dbReference>
<dbReference type="Gene3D" id="3.40.390.70">
    <property type="match status" value="1"/>
</dbReference>